<keyword evidence="4" id="KW-0489">Methyltransferase</keyword>
<accession>A0A328FCA3</accession>
<dbReference type="InterPro" id="IPR050447">
    <property type="entry name" value="Erg6_SMT_methyltransf"/>
</dbReference>
<reference evidence="4 5" key="1">
    <citation type="submission" date="2018-06" db="EMBL/GenBank/DDBJ databases">
        <title>Complete Genome Sequence of Desulfobacter hydrogenophilus (DSM3380).</title>
        <authorList>
            <person name="Marietou A."/>
            <person name="Schreiber L."/>
            <person name="Marshall I."/>
            <person name="Jorgensen B."/>
        </authorList>
    </citation>
    <scope>NUCLEOTIDE SEQUENCE [LARGE SCALE GENOMIC DNA]</scope>
    <source>
        <strain evidence="4 5">DSM 3380</strain>
    </source>
</reference>
<organism evidence="4 5">
    <name type="scientific">Desulfobacter hydrogenophilus</name>
    <dbReference type="NCBI Taxonomy" id="2291"/>
    <lineage>
        <taxon>Bacteria</taxon>
        <taxon>Pseudomonadati</taxon>
        <taxon>Thermodesulfobacteriota</taxon>
        <taxon>Desulfobacteria</taxon>
        <taxon>Desulfobacterales</taxon>
        <taxon>Desulfobacteraceae</taxon>
        <taxon>Desulfobacter</taxon>
    </lineage>
</organism>
<evidence type="ECO:0000313" key="5">
    <source>
        <dbReference type="Proteomes" id="UP000248798"/>
    </source>
</evidence>
<sequence length="237" mass="26867">MITVDFKRLGIAPGNRVLDIGCGEGRHTIRACRESGAICIGADFKFDNLLTTKGKLEFHEGLNDLSCRNWGLSAMDIMALPFEDNSFDVVICSEVLEHIPDDEKAVSELIRIVKPGKTLAVSVPRAWPEWICWQLSDEYHNANMGHVRIYGKQEIIERIRGKGPKYLGCHYAHSIHSPYWWLKCLVGVTRTDSLAVNLYHRLLLWDLMKKPALTSTIDHLLNPVLGKSLVLYFKKPI</sequence>
<dbReference type="InterPro" id="IPR013216">
    <property type="entry name" value="Methyltransf_11"/>
</dbReference>
<dbReference type="PANTHER" id="PTHR44068">
    <property type="entry name" value="ZGC:194242"/>
    <property type="match status" value="1"/>
</dbReference>
<evidence type="ECO:0000313" key="3">
    <source>
        <dbReference type="EMBL" id="QBH15128.1"/>
    </source>
</evidence>
<gene>
    <name evidence="4" type="ORF">DO021_09635</name>
    <name evidence="3" type="ORF">EYB58_20705</name>
</gene>
<evidence type="ECO:0000259" key="2">
    <source>
        <dbReference type="Pfam" id="PF08241"/>
    </source>
</evidence>
<dbReference type="Gene3D" id="3.40.50.150">
    <property type="entry name" value="Vaccinia Virus protein VP39"/>
    <property type="match status" value="1"/>
</dbReference>
<name>A0A328FCA3_9BACT</name>
<dbReference type="Proteomes" id="UP000293902">
    <property type="component" value="Chromosome"/>
</dbReference>
<keyword evidence="1 4" id="KW-0808">Transferase</keyword>
<dbReference type="InterPro" id="IPR029063">
    <property type="entry name" value="SAM-dependent_MTases_sf"/>
</dbReference>
<dbReference type="Proteomes" id="UP000248798">
    <property type="component" value="Unassembled WGS sequence"/>
</dbReference>
<dbReference type="RefSeq" id="WP_111956097.1">
    <property type="nucleotide sequence ID" value="NZ_CP036313.1"/>
</dbReference>
<evidence type="ECO:0000313" key="6">
    <source>
        <dbReference type="Proteomes" id="UP000293902"/>
    </source>
</evidence>
<dbReference type="EMBL" id="CP036313">
    <property type="protein sequence ID" value="QBH15128.1"/>
    <property type="molecule type" value="Genomic_DNA"/>
</dbReference>
<protein>
    <submittedName>
        <fullName evidence="3 4">SAM-dependent methyltransferase</fullName>
    </submittedName>
</protein>
<dbReference type="AlphaFoldDB" id="A0A328FCA3"/>
<evidence type="ECO:0000313" key="4">
    <source>
        <dbReference type="EMBL" id="RAM02198.1"/>
    </source>
</evidence>
<proteinExistence type="predicted"/>
<dbReference type="GO" id="GO:0008757">
    <property type="term" value="F:S-adenosylmethionine-dependent methyltransferase activity"/>
    <property type="evidence" value="ECO:0007669"/>
    <property type="project" value="InterPro"/>
</dbReference>
<dbReference type="OrthoDB" id="9765084at2"/>
<keyword evidence="6" id="KW-1185">Reference proteome</keyword>
<dbReference type="SUPFAM" id="SSF53335">
    <property type="entry name" value="S-adenosyl-L-methionine-dependent methyltransferases"/>
    <property type="match status" value="1"/>
</dbReference>
<feature type="domain" description="Methyltransferase type 11" evidence="2">
    <location>
        <begin position="18"/>
        <end position="120"/>
    </location>
</feature>
<dbReference type="EMBL" id="QLNI01000017">
    <property type="protein sequence ID" value="RAM02198.1"/>
    <property type="molecule type" value="Genomic_DNA"/>
</dbReference>
<dbReference type="PANTHER" id="PTHR44068:SF11">
    <property type="entry name" value="GERANYL DIPHOSPHATE 2-C-METHYLTRANSFERASE"/>
    <property type="match status" value="1"/>
</dbReference>
<dbReference type="CDD" id="cd02440">
    <property type="entry name" value="AdoMet_MTases"/>
    <property type="match status" value="1"/>
</dbReference>
<dbReference type="GO" id="GO:0032259">
    <property type="term" value="P:methylation"/>
    <property type="evidence" value="ECO:0007669"/>
    <property type="project" value="UniProtKB-KW"/>
</dbReference>
<evidence type="ECO:0000256" key="1">
    <source>
        <dbReference type="ARBA" id="ARBA00022679"/>
    </source>
</evidence>
<dbReference type="Pfam" id="PF08241">
    <property type="entry name" value="Methyltransf_11"/>
    <property type="match status" value="1"/>
</dbReference>
<reference evidence="3 6" key="2">
    <citation type="submission" date="2019-02" db="EMBL/GenBank/DDBJ databases">
        <title>Complete genome sequence of Desulfobacter hydrogenophilus AcRS1.</title>
        <authorList>
            <person name="Marietou A."/>
            <person name="Lund M.B."/>
            <person name="Marshall I.P.G."/>
            <person name="Schreiber L."/>
            <person name="Jorgensen B."/>
        </authorList>
    </citation>
    <scope>NUCLEOTIDE SEQUENCE [LARGE SCALE GENOMIC DNA]</scope>
    <source>
        <strain evidence="3 6">AcRS1</strain>
    </source>
</reference>